<dbReference type="InterPro" id="IPR010054">
    <property type="entry name" value="Type2_sec_GspG"/>
</dbReference>
<feature type="domain" description="Type II secretion system protein GspG C-terminal" evidence="12">
    <location>
        <begin position="34"/>
        <end position="141"/>
    </location>
</feature>
<name>A0ABP6WDH1_9GAMM</name>
<feature type="region of interest" description="Disordered" evidence="10">
    <location>
        <begin position="123"/>
        <end position="142"/>
    </location>
</feature>
<evidence type="ECO:0000313" key="13">
    <source>
        <dbReference type="EMBL" id="GAA3550288.1"/>
    </source>
</evidence>
<keyword evidence="8 11" id="KW-1133">Transmembrane helix</keyword>
<comment type="caution">
    <text evidence="13">The sequence shown here is derived from an EMBL/GenBank/DDBJ whole genome shotgun (WGS) entry which is preliminary data.</text>
</comment>
<evidence type="ECO:0000256" key="9">
    <source>
        <dbReference type="ARBA" id="ARBA00023136"/>
    </source>
</evidence>
<dbReference type="NCBIfam" id="TIGR01710">
    <property type="entry name" value="typeII_sec_gspG"/>
    <property type="match status" value="1"/>
</dbReference>
<keyword evidence="5" id="KW-0488">Methylation</keyword>
<accession>A0ABP6WDH1</accession>
<feature type="transmembrane region" description="Helical" evidence="11">
    <location>
        <begin position="7"/>
        <end position="31"/>
    </location>
</feature>
<reference evidence="14" key="1">
    <citation type="journal article" date="2019" name="Int. J. Syst. Evol. Microbiol.">
        <title>The Global Catalogue of Microorganisms (GCM) 10K type strain sequencing project: providing services to taxonomists for standard genome sequencing and annotation.</title>
        <authorList>
            <consortium name="The Broad Institute Genomics Platform"/>
            <consortium name="The Broad Institute Genome Sequencing Center for Infectious Disease"/>
            <person name="Wu L."/>
            <person name="Ma J."/>
        </authorList>
    </citation>
    <scope>NUCLEOTIDE SEQUENCE [LARGE SCALE GENOMIC DNA]</scope>
    <source>
        <strain evidence="14">JCM 17110</strain>
    </source>
</reference>
<dbReference type="InterPro" id="IPR012902">
    <property type="entry name" value="N_methyl_site"/>
</dbReference>
<comment type="subcellular location">
    <subcellularLocation>
        <location evidence="1">Cell inner membrane</location>
        <topology evidence="1">Single-pass membrane protein</topology>
    </subcellularLocation>
</comment>
<evidence type="ECO:0000256" key="2">
    <source>
        <dbReference type="ARBA" id="ARBA00009984"/>
    </source>
</evidence>
<evidence type="ECO:0000256" key="10">
    <source>
        <dbReference type="SAM" id="MobiDB-lite"/>
    </source>
</evidence>
<dbReference type="PANTHER" id="PTHR30093:SF45">
    <property type="entry name" value="TYPE II SECRETION SYSTEM CORE PROTEIN G"/>
    <property type="match status" value="1"/>
</dbReference>
<dbReference type="PRINTS" id="PR00813">
    <property type="entry name" value="BCTERIALGSPG"/>
</dbReference>
<dbReference type="Gene3D" id="3.30.700.10">
    <property type="entry name" value="Glycoprotein, Type 4 Pilin"/>
    <property type="match status" value="1"/>
</dbReference>
<gene>
    <name evidence="13" type="primary">gspG</name>
    <name evidence="13" type="ORF">GCM10022394_33060</name>
</gene>
<keyword evidence="14" id="KW-1185">Reference proteome</keyword>
<comment type="similarity">
    <text evidence="2">Belongs to the GSP G family.</text>
</comment>
<evidence type="ECO:0000256" key="1">
    <source>
        <dbReference type="ARBA" id="ARBA00004377"/>
    </source>
</evidence>
<feature type="compositionally biased region" description="Basic and acidic residues" evidence="10">
    <location>
        <begin position="133"/>
        <end position="142"/>
    </location>
</feature>
<evidence type="ECO:0000256" key="5">
    <source>
        <dbReference type="ARBA" id="ARBA00022481"/>
    </source>
</evidence>
<evidence type="ECO:0000256" key="6">
    <source>
        <dbReference type="ARBA" id="ARBA00022519"/>
    </source>
</evidence>
<dbReference type="Pfam" id="PF07963">
    <property type="entry name" value="N_methyl"/>
    <property type="match status" value="1"/>
</dbReference>
<keyword evidence="7 11" id="KW-0812">Transmembrane</keyword>
<keyword evidence="6" id="KW-0997">Cell inner membrane</keyword>
<proteinExistence type="inferred from homology"/>
<dbReference type="NCBIfam" id="TIGR02532">
    <property type="entry name" value="IV_pilin_GFxxxE"/>
    <property type="match status" value="1"/>
</dbReference>
<dbReference type="InterPro" id="IPR013545">
    <property type="entry name" value="T2SS_protein-GspG_C"/>
</dbReference>
<keyword evidence="4" id="KW-1003">Cell membrane</keyword>
<sequence length="142" mass="15827">MYNKTRYFLFGFTLLELLVVLVILGLLASLVGPQVLKQLSGSKTKTANLQIKELGTALDLFRLEVGRYPSSSEGLEALLRQPADTRGWNGPYLTKKNLPRDPWGNDYQYRYPGHNGAYDLFSLGADNQEGGEGEARDVGSWE</sequence>
<dbReference type="Proteomes" id="UP001500795">
    <property type="component" value="Unassembled WGS sequence"/>
</dbReference>
<dbReference type="SUPFAM" id="SSF54523">
    <property type="entry name" value="Pili subunits"/>
    <property type="match status" value="1"/>
</dbReference>
<evidence type="ECO:0000256" key="8">
    <source>
        <dbReference type="ARBA" id="ARBA00022989"/>
    </source>
</evidence>
<dbReference type="InterPro" id="IPR045584">
    <property type="entry name" value="Pilin-like"/>
</dbReference>
<keyword evidence="9 11" id="KW-0472">Membrane</keyword>
<protein>
    <recommendedName>
        <fullName evidence="3">Type II secretion system core protein G</fullName>
    </recommendedName>
</protein>
<evidence type="ECO:0000256" key="7">
    <source>
        <dbReference type="ARBA" id="ARBA00022692"/>
    </source>
</evidence>
<evidence type="ECO:0000313" key="14">
    <source>
        <dbReference type="Proteomes" id="UP001500795"/>
    </source>
</evidence>
<organism evidence="13 14">
    <name type="scientific">Zobellella aerophila</name>
    <dbReference type="NCBI Taxonomy" id="870480"/>
    <lineage>
        <taxon>Bacteria</taxon>
        <taxon>Pseudomonadati</taxon>
        <taxon>Pseudomonadota</taxon>
        <taxon>Gammaproteobacteria</taxon>
        <taxon>Aeromonadales</taxon>
        <taxon>Aeromonadaceae</taxon>
        <taxon>Zobellella</taxon>
    </lineage>
</organism>
<evidence type="ECO:0000256" key="11">
    <source>
        <dbReference type="SAM" id="Phobius"/>
    </source>
</evidence>
<dbReference type="EMBL" id="BAABCX010000007">
    <property type="protein sequence ID" value="GAA3550288.1"/>
    <property type="molecule type" value="Genomic_DNA"/>
</dbReference>
<evidence type="ECO:0000259" key="12">
    <source>
        <dbReference type="Pfam" id="PF08334"/>
    </source>
</evidence>
<dbReference type="RefSeq" id="WP_344959943.1">
    <property type="nucleotide sequence ID" value="NZ_BAABCX010000007.1"/>
</dbReference>
<evidence type="ECO:0000256" key="4">
    <source>
        <dbReference type="ARBA" id="ARBA00022475"/>
    </source>
</evidence>
<evidence type="ECO:0000256" key="3">
    <source>
        <dbReference type="ARBA" id="ARBA00020042"/>
    </source>
</evidence>
<dbReference type="InterPro" id="IPR000983">
    <property type="entry name" value="Bac_GSPG_pilin"/>
</dbReference>
<dbReference type="Pfam" id="PF08334">
    <property type="entry name" value="T2SSG"/>
    <property type="match status" value="1"/>
</dbReference>
<dbReference type="PANTHER" id="PTHR30093">
    <property type="entry name" value="GENERAL SECRETION PATHWAY PROTEIN G"/>
    <property type="match status" value="1"/>
</dbReference>